<gene>
    <name evidence="1" type="ORF">CC84DRAFT_1168381</name>
</gene>
<dbReference type="Proteomes" id="UP000077069">
    <property type="component" value="Unassembled WGS sequence"/>
</dbReference>
<accession>A0A177C1G9</accession>
<organism evidence="1 2">
    <name type="scientific">Paraphaeosphaeria sporulosa</name>
    <dbReference type="NCBI Taxonomy" id="1460663"/>
    <lineage>
        <taxon>Eukaryota</taxon>
        <taxon>Fungi</taxon>
        <taxon>Dikarya</taxon>
        <taxon>Ascomycota</taxon>
        <taxon>Pezizomycotina</taxon>
        <taxon>Dothideomycetes</taxon>
        <taxon>Pleosporomycetidae</taxon>
        <taxon>Pleosporales</taxon>
        <taxon>Massarineae</taxon>
        <taxon>Didymosphaeriaceae</taxon>
        <taxon>Paraphaeosphaeria</taxon>
    </lineage>
</organism>
<dbReference type="AlphaFoldDB" id="A0A177C1G9"/>
<dbReference type="RefSeq" id="XP_018031641.1">
    <property type="nucleotide sequence ID" value="XM_018179384.1"/>
</dbReference>
<evidence type="ECO:0000313" key="1">
    <source>
        <dbReference type="EMBL" id="OAG01276.1"/>
    </source>
</evidence>
<dbReference type="GeneID" id="28762870"/>
<keyword evidence="2" id="KW-1185">Reference proteome</keyword>
<reference evidence="1 2" key="1">
    <citation type="submission" date="2016-05" db="EMBL/GenBank/DDBJ databases">
        <title>Comparative analysis of secretome profiles of manganese(II)-oxidizing ascomycete fungi.</title>
        <authorList>
            <consortium name="DOE Joint Genome Institute"/>
            <person name="Zeiner C.A."/>
            <person name="Purvine S.O."/>
            <person name="Zink E.M."/>
            <person name="Wu S."/>
            <person name="Pasa-Tolic L."/>
            <person name="Chaput D.L."/>
            <person name="Haridas S."/>
            <person name="Grigoriev I.V."/>
            <person name="Santelli C.M."/>
            <person name="Hansel C.M."/>
        </authorList>
    </citation>
    <scope>NUCLEOTIDE SEQUENCE [LARGE SCALE GENOMIC DNA]</scope>
    <source>
        <strain evidence="1 2">AP3s5-JAC2a</strain>
    </source>
</reference>
<proteinExistence type="predicted"/>
<name>A0A177C1G9_9PLEO</name>
<dbReference type="EMBL" id="KV441558">
    <property type="protein sequence ID" value="OAG01276.1"/>
    <property type="molecule type" value="Genomic_DNA"/>
</dbReference>
<evidence type="ECO:0000313" key="2">
    <source>
        <dbReference type="Proteomes" id="UP000077069"/>
    </source>
</evidence>
<sequence length="209" mass="23157">MLHLPINGLEPQEWPASHLAALLSACMISPSLSSSTHSPSQASRFFNADPSATTLHFSEEDVSFIPFPAIFPRHLAHGVGIQGACLRRQGALYAHWATDAGGVFLLLPRACEESFEFSTGLVGCRSRGYKGCGGMTSRILGSRWMMRRDMILLLLLLESLDLVHLFERLLALLSHVANWKRLAVSYMLRPLRGVNLIWMERSVQSVARG</sequence>
<dbReference type="InParanoid" id="A0A177C1G9"/>
<protein>
    <submittedName>
        <fullName evidence="1">Uncharacterized protein</fullName>
    </submittedName>
</protein>